<dbReference type="PROSITE" id="PS51031">
    <property type="entry name" value="BESS"/>
    <property type="match status" value="1"/>
</dbReference>
<dbReference type="AlphaFoldDB" id="A0A1A9W0U8"/>
<dbReference type="GO" id="GO:0005667">
    <property type="term" value="C:transcription regulator complex"/>
    <property type="evidence" value="ECO:0007669"/>
    <property type="project" value="TreeGrafter"/>
</dbReference>
<reference evidence="6" key="1">
    <citation type="submission" date="2014-03" db="EMBL/GenBank/DDBJ databases">
        <authorList>
            <person name="Aksoy S."/>
            <person name="Warren W."/>
            <person name="Wilson R.K."/>
        </authorList>
    </citation>
    <scope>NUCLEOTIDE SEQUENCE [LARGE SCALE GENOMIC DNA]</scope>
    <source>
        <strain evidence="6">IAEA</strain>
    </source>
</reference>
<dbReference type="PANTHER" id="PTHR12243:SF64">
    <property type="entry name" value="DORSAL INTERACTING PROTEIN 3-RELATED"/>
    <property type="match status" value="1"/>
</dbReference>
<feature type="region of interest" description="Disordered" evidence="2">
    <location>
        <begin position="111"/>
        <end position="141"/>
    </location>
</feature>
<sequence length="369" mass="42061">MTNRYYVDRENYGPEFDDRLIKLVRAHPAIYDIHHPHYRRNPVRIQIWSKIGKELGAPSRFLQTKWKNIRYNYLQELKSLETGQHNANIRKRRFTEDLSFLKQAALGYMPKREKSISGQKTNYSSSDADSNSHIFPDNSVGAHSNFEVIEIEHSDEEGEDFSDTNHFLAPVNGNSTSPEDAYETPDQPEATTTIETKIDVKSLRAETPAQMATQASPDEERKIKSTTSPSHSDASNRSSPLLTPITNAYNSESELNEKMAIRHINGLEHSDREVNGTATNNLTHEVTIEPLLKRMRPNAIPPEEIMSNVAKRKAIQIPNLPALTPINDPIELYCLSLVDSLRAMPRSERERVKYEFAKILKDATYKDNS</sequence>
<evidence type="ECO:0000313" key="6">
    <source>
        <dbReference type="Proteomes" id="UP000091820"/>
    </source>
</evidence>
<keyword evidence="1" id="KW-0539">Nucleus</keyword>
<feature type="domain" description="BESS" evidence="4">
    <location>
        <begin position="327"/>
        <end position="366"/>
    </location>
</feature>
<feature type="compositionally biased region" description="Polar residues" evidence="2">
    <location>
        <begin position="225"/>
        <end position="243"/>
    </location>
</feature>
<accession>A0A1A9W0U8</accession>
<evidence type="ECO:0008006" key="7">
    <source>
        <dbReference type="Google" id="ProtNLM"/>
    </source>
</evidence>
<dbReference type="InterPro" id="IPR039353">
    <property type="entry name" value="TF_Adf1"/>
</dbReference>
<dbReference type="VEuPathDB" id="VectorBase:GBRI002269"/>
<dbReference type="InterPro" id="IPR004210">
    <property type="entry name" value="BESS_motif"/>
</dbReference>
<evidence type="ECO:0000259" key="4">
    <source>
        <dbReference type="PROSITE" id="PS51031"/>
    </source>
</evidence>
<proteinExistence type="predicted"/>
<keyword evidence="6" id="KW-1185">Reference proteome</keyword>
<protein>
    <recommendedName>
        <fullName evidence="7">MADF domain-containing protein</fullName>
    </recommendedName>
</protein>
<evidence type="ECO:0000313" key="5">
    <source>
        <dbReference type="EnsemblMetazoa" id="GBRI002269-PA"/>
    </source>
</evidence>
<dbReference type="EnsemblMetazoa" id="GBRI002269-RA">
    <property type="protein sequence ID" value="GBRI002269-PA"/>
    <property type="gene ID" value="GBRI002269"/>
</dbReference>
<organism evidence="5 6">
    <name type="scientific">Glossina brevipalpis</name>
    <dbReference type="NCBI Taxonomy" id="37001"/>
    <lineage>
        <taxon>Eukaryota</taxon>
        <taxon>Metazoa</taxon>
        <taxon>Ecdysozoa</taxon>
        <taxon>Arthropoda</taxon>
        <taxon>Hexapoda</taxon>
        <taxon>Insecta</taxon>
        <taxon>Pterygota</taxon>
        <taxon>Neoptera</taxon>
        <taxon>Endopterygota</taxon>
        <taxon>Diptera</taxon>
        <taxon>Brachycera</taxon>
        <taxon>Muscomorpha</taxon>
        <taxon>Hippoboscoidea</taxon>
        <taxon>Glossinidae</taxon>
        <taxon>Glossina</taxon>
    </lineage>
</organism>
<dbReference type="Pfam" id="PF10545">
    <property type="entry name" value="MADF_DNA_bdg"/>
    <property type="match status" value="1"/>
</dbReference>
<reference evidence="5" key="2">
    <citation type="submission" date="2020-05" db="UniProtKB">
        <authorList>
            <consortium name="EnsemblMetazoa"/>
        </authorList>
    </citation>
    <scope>IDENTIFICATION</scope>
    <source>
        <strain evidence="5">IAEA</strain>
    </source>
</reference>
<evidence type="ECO:0000256" key="1">
    <source>
        <dbReference type="PROSITE-ProRule" id="PRU00371"/>
    </source>
</evidence>
<evidence type="ECO:0000259" key="3">
    <source>
        <dbReference type="PROSITE" id="PS51029"/>
    </source>
</evidence>
<dbReference type="PROSITE" id="PS51029">
    <property type="entry name" value="MADF"/>
    <property type="match status" value="1"/>
</dbReference>
<feature type="region of interest" description="Disordered" evidence="2">
    <location>
        <begin position="154"/>
        <end position="243"/>
    </location>
</feature>
<evidence type="ECO:0000256" key="2">
    <source>
        <dbReference type="SAM" id="MobiDB-lite"/>
    </source>
</evidence>
<dbReference type="InterPro" id="IPR006578">
    <property type="entry name" value="MADF-dom"/>
</dbReference>
<comment type="subcellular location">
    <subcellularLocation>
        <location evidence="1">Nucleus</location>
    </subcellularLocation>
</comment>
<dbReference type="GO" id="GO:0005634">
    <property type="term" value="C:nucleus"/>
    <property type="evidence" value="ECO:0007669"/>
    <property type="project" value="UniProtKB-SubCell"/>
</dbReference>
<name>A0A1A9W0U8_9MUSC</name>
<dbReference type="GO" id="GO:0003677">
    <property type="term" value="F:DNA binding"/>
    <property type="evidence" value="ECO:0007669"/>
    <property type="project" value="InterPro"/>
</dbReference>
<feature type="compositionally biased region" description="Polar residues" evidence="2">
    <location>
        <begin position="116"/>
        <end position="133"/>
    </location>
</feature>
<feature type="domain" description="MADF" evidence="3">
    <location>
        <begin position="19"/>
        <end position="106"/>
    </location>
</feature>
<dbReference type="Proteomes" id="UP000091820">
    <property type="component" value="Unassembled WGS sequence"/>
</dbReference>
<dbReference type="GO" id="GO:0006357">
    <property type="term" value="P:regulation of transcription by RNA polymerase II"/>
    <property type="evidence" value="ECO:0007669"/>
    <property type="project" value="TreeGrafter"/>
</dbReference>
<dbReference type="SMART" id="SM00595">
    <property type="entry name" value="MADF"/>
    <property type="match status" value="1"/>
</dbReference>
<dbReference type="PANTHER" id="PTHR12243">
    <property type="entry name" value="MADF DOMAIN TRANSCRIPTION FACTOR"/>
    <property type="match status" value="1"/>
</dbReference>